<organism evidence="8">
    <name type="scientific">Zooxanthella nutricula</name>
    <dbReference type="NCBI Taxonomy" id="1333877"/>
    <lineage>
        <taxon>Eukaryota</taxon>
        <taxon>Sar</taxon>
        <taxon>Alveolata</taxon>
        <taxon>Dinophyceae</taxon>
        <taxon>Peridiniales</taxon>
        <taxon>Peridiniales incertae sedis</taxon>
        <taxon>Zooxanthella</taxon>
    </lineage>
</organism>
<feature type="transmembrane region" description="Helical" evidence="6">
    <location>
        <begin position="209"/>
        <end position="229"/>
    </location>
</feature>
<proteinExistence type="predicted"/>
<feature type="transmembrane region" description="Helical" evidence="6">
    <location>
        <begin position="162"/>
        <end position="188"/>
    </location>
</feature>
<feature type="compositionally biased region" description="Basic and acidic residues" evidence="5">
    <location>
        <begin position="720"/>
        <end position="730"/>
    </location>
</feature>
<name>A0A7S2LT40_9DINO</name>
<evidence type="ECO:0000256" key="6">
    <source>
        <dbReference type="SAM" id="Phobius"/>
    </source>
</evidence>
<dbReference type="EMBL" id="HBGW01066890">
    <property type="protein sequence ID" value="CAD9615543.1"/>
    <property type="molecule type" value="Transcribed_RNA"/>
</dbReference>
<evidence type="ECO:0000259" key="7">
    <source>
        <dbReference type="Pfam" id="PF08016"/>
    </source>
</evidence>
<keyword evidence="2 6" id="KW-0812">Transmembrane</keyword>
<feature type="transmembrane region" description="Helical" evidence="6">
    <location>
        <begin position="267"/>
        <end position="288"/>
    </location>
</feature>
<dbReference type="InterPro" id="IPR013122">
    <property type="entry name" value="PKD1_2_channel"/>
</dbReference>
<feature type="transmembrane region" description="Helical" evidence="6">
    <location>
        <begin position="41"/>
        <end position="65"/>
    </location>
</feature>
<feature type="compositionally biased region" description="Acidic residues" evidence="5">
    <location>
        <begin position="463"/>
        <end position="472"/>
    </location>
</feature>
<evidence type="ECO:0000256" key="3">
    <source>
        <dbReference type="ARBA" id="ARBA00022989"/>
    </source>
</evidence>
<keyword evidence="4 6" id="KW-0472">Membrane</keyword>
<feature type="transmembrane region" description="Helical" evidence="6">
    <location>
        <begin position="86"/>
        <end position="108"/>
    </location>
</feature>
<feature type="region of interest" description="Disordered" evidence="5">
    <location>
        <begin position="702"/>
        <end position="744"/>
    </location>
</feature>
<evidence type="ECO:0000256" key="1">
    <source>
        <dbReference type="ARBA" id="ARBA00004141"/>
    </source>
</evidence>
<gene>
    <name evidence="8" type="ORF">BRAN1462_LOCUS42668</name>
</gene>
<feature type="region of interest" description="Disordered" evidence="5">
    <location>
        <begin position="462"/>
        <end position="487"/>
    </location>
</feature>
<dbReference type="PANTHER" id="PTHR10877">
    <property type="entry name" value="POLYCYSTIN FAMILY MEMBER"/>
    <property type="match status" value="1"/>
</dbReference>
<evidence type="ECO:0000256" key="5">
    <source>
        <dbReference type="SAM" id="MobiDB-lite"/>
    </source>
</evidence>
<sequence>MFTHSIVTFSLLGTGELKKMAFSRTVPLNIGQGGGFDRQQIIVLVLFFLYFAQLVYYICEFGIATRGTCRKQRAPGAFARAFFSNWWNLSDFASLTLSVMNSCALFSWSAMNFRSEFFFSADTILKYEIPVEDTGSFAVPKDFNPKRVFYNDWYVFRQFERVGLVLSAVMVLGALNSFFISVKVVKYVGNSRSVRPFSFTLKTGRERNISFATIMLLGMIGFAMFFHIIFGHSVLGYETFPSALLTIFNWIVGVYDVRPLFEVDPFLGLLFFLIFMIAFYFVAVNMFLATMINTYGACVGQMDLERAKAMVEARHPTRVVAYPDKVSFEDDITLQLNEATNEFSVAKVSPGGEAMAAGVLEGYVVQKINGERETWKRETLARTMEQGICEDDLNGTVTITCKDVYQVGVDLRRNSKVKRPSGRKDAHNQLDKVTVRNFWHGLGAVGQISRMEKRKAREHLENFDDDASEDDEDGHRSGGAQAKAPTTARVQELLFSRWTRGAGATYDGANVVPGRFWELPGKDEPEWHEEADFDGENSVFDDLSWNRANLQETLEKQPITGHEVLLDCLCSALECEMSQRDYLIADLLRISGMDTEKAEKAWSYVKTDVTFGYFYDHVSEILRIMENRALALHFTHMRRESVARFQKLRSQNAVLNDYAFELERRYAEIEVGADLNRAMKQDLLRKWALAIDTKTYAEYDSADAKTRTETPRHMRQLTRPWRDPESERSNHVTATAGAASSSGG</sequence>
<comment type="subcellular location">
    <subcellularLocation>
        <location evidence="1">Membrane</location>
        <topology evidence="1">Multi-pass membrane protein</topology>
    </subcellularLocation>
</comment>
<protein>
    <recommendedName>
        <fullName evidence="7">Polycystin cation channel PKD1/PKD2 domain-containing protein</fullName>
    </recommendedName>
</protein>
<evidence type="ECO:0000313" key="8">
    <source>
        <dbReference type="EMBL" id="CAD9615543.1"/>
    </source>
</evidence>
<feature type="compositionally biased region" description="Basic and acidic residues" evidence="5">
    <location>
        <begin position="702"/>
        <end position="712"/>
    </location>
</feature>
<dbReference type="Pfam" id="PF08016">
    <property type="entry name" value="PKD_channel"/>
    <property type="match status" value="1"/>
</dbReference>
<feature type="transmembrane region" description="Helical" evidence="6">
    <location>
        <begin position="235"/>
        <end position="255"/>
    </location>
</feature>
<dbReference type="PANTHER" id="PTHR10877:SF183">
    <property type="entry name" value="AT14535P-RELATED"/>
    <property type="match status" value="1"/>
</dbReference>
<dbReference type="GO" id="GO:0016020">
    <property type="term" value="C:membrane"/>
    <property type="evidence" value="ECO:0007669"/>
    <property type="project" value="UniProtKB-SubCell"/>
</dbReference>
<dbReference type="InterPro" id="IPR051223">
    <property type="entry name" value="Polycystin"/>
</dbReference>
<reference evidence="8" key="1">
    <citation type="submission" date="2021-01" db="EMBL/GenBank/DDBJ databases">
        <authorList>
            <person name="Corre E."/>
            <person name="Pelletier E."/>
            <person name="Niang G."/>
            <person name="Scheremetjew M."/>
            <person name="Finn R."/>
            <person name="Kale V."/>
            <person name="Holt S."/>
            <person name="Cochrane G."/>
            <person name="Meng A."/>
            <person name="Brown T."/>
            <person name="Cohen L."/>
        </authorList>
    </citation>
    <scope>NUCLEOTIDE SEQUENCE</scope>
    <source>
        <strain evidence="8">RCC3387</strain>
    </source>
</reference>
<dbReference type="Gene3D" id="1.10.287.70">
    <property type="match status" value="1"/>
</dbReference>
<evidence type="ECO:0000256" key="2">
    <source>
        <dbReference type="ARBA" id="ARBA00022692"/>
    </source>
</evidence>
<accession>A0A7S2LT40</accession>
<keyword evidence="3 6" id="KW-1133">Transmembrane helix</keyword>
<evidence type="ECO:0000256" key="4">
    <source>
        <dbReference type="ARBA" id="ARBA00023136"/>
    </source>
</evidence>
<feature type="domain" description="Polycystin cation channel PKD1/PKD2" evidence="7">
    <location>
        <begin position="156"/>
        <end position="295"/>
    </location>
</feature>
<dbReference type="AlphaFoldDB" id="A0A7S2LT40"/>